<evidence type="ECO:0000313" key="2">
    <source>
        <dbReference type="EMBL" id="TYL88027.1"/>
    </source>
</evidence>
<dbReference type="Proteomes" id="UP000324853">
    <property type="component" value="Unassembled WGS sequence"/>
</dbReference>
<organism evidence="2 3">
    <name type="scientific">Bradyrhizobium cytisi</name>
    <dbReference type="NCBI Taxonomy" id="515489"/>
    <lineage>
        <taxon>Bacteria</taxon>
        <taxon>Pseudomonadati</taxon>
        <taxon>Pseudomonadota</taxon>
        <taxon>Alphaproteobacteria</taxon>
        <taxon>Hyphomicrobiales</taxon>
        <taxon>Nitrobacteraceae</taxon>
        <taxon>Bradyrhizobium</taxon>
    </lineage>
</organism>
<dbReference type="Gene3D" id="3.50.30.50">
    <property type="entry name" value="Putative cyclase"/>
    <property type="match status" value="1"/>
</dbReference>
<dbReference type="SUPFAM" id="SSF102198">
    <property type="entry name" value="Putative cyclase"/>
    <property type="match status" value="1"/>
</dbReference>
<dbReference type="PANTHER" id="PTHR31118">
    <property type="entry name" value="CYCLASE-LIKE PROTEIN 2"/>
    <property type="match status" value="1"/>
</dbReference>
<dbReference type="PANTHER" id="PTHR31118:SF12">
    <property type="entry name" value="CYCLASE-LIKE PROTEIN 2"/>
    <property type="match status" value="1"/>
</dbReference>
<proteinExistence type="predicted"/>
<dbReference type="EMBL" id="VSSR01000005">
    <property type="protein sequence ID" value="TYL88027.1"/>
    <property type="molecule type" value="Genomic_DNA"/>
</dbReference>
<dbReference type="GO" id="GO:0019441">
    <property type="term" value="P:L-tryptophan catabolic process to kynurenine"/>
    <property type="evidence" value="ECO:0007669"/>
    <property type="project" value="InterPro"/>
</dbReference>
<gene>
    <name evidence="2" type="ORF">FXB38_02595</name>
</gene>
<dbReference type="Pfam" id="PF04199">
    <property type="entry name" value="Cyclase"/>
    <property type="match status" value="1"/>
</dbReference>
<dbReference type="OrthoDB" id="9777007at2"/>
<keyword evidence="3" id="KW-1185">Reference proteome</keyword>
<dbReference type="AlphaFoldDB" id="A0A5S4XEW9"/>
<accession>A0A5S4XEW9</accession>
<protein>
    <submittedName>
        <fullName evidence="2">Cyclase family protein</fullName>
    </submittedName>
</protein>
<name>A0A5S4XEW9_9BRAD</name>
<dbReference type="GO" id="GO:0004061">
    <property type="term" value="F:arylformamidase activity"/>
    <property type="evidence" value="ECO:0007669"/>
    <property type="project" value="InterPro"/>
</dbReference>
<feature type="region of interest" description="Disordered" evidence="1">
    <location>
        <begin position="1"/>
        <end position="34"/>
    </location>
</feature>
<dbReference type="InterPro" id="IPR037175">
    <property type="entry name" value="KFase_sf"/>
</dbReference>
<evidence type="ECO:0000256" key="1">
    <source>
        <dbReference type="SAM" id="MobiDB-lite"/>
    </source>
</evidence>
<reference evidence="2 3" key="1">
    <citation type="submission" date="2019-08" db="EMBL/GenBank/DDBJ databases">
        <title>Bradyrhizobium hipponensis sp. nov., a rhizobium isolated from a Lupinus angustifolius root nodule in Tunisia.</title>
        <authorList>
            <person name="Off K."/>
            <person name="Rejili M."/>
            <person name="Mars M."/>
            <person name="Brachmann A."/>
            <person name="Marin M."/>
        </authorList>
    </citation>
    <scope>NUCLEOTIDE SEQUENCE [LARGE SCALE GENOMIC DNA]</scope>
    <source>
        <strain evidence="2 3">CTAW11</strain>
    </source>
</reference>
<comment type="caution">
    <text evidence="2">The sequence shown here is derived from an EMBL/GenBank/DDBJ whole genome shotgun (WGS) entry which is preliminary data.</text>
</comment>
<dbReference type="InterPro" id="IPR007325">
    <property type="entry name" value="KFase/CYL"/>
</dbReference>
<sequence>MSEMSPKRSGNVWRPIRKRSNASSTGDIGISTKPEDVTMQSNNLLELASAISSGAVRVVDLTFTLSPDFPVIVLPPEFGQAAPVRIQEISRYDGRGPAWYWNNVTFGEHTGTHFDAPIHWFTGKNLPNNAVDTMPAKDMIAPACVIDCSAQAAQDPDFLLTVPLVEAWEAKHGRIPERNWVLLRTDWSKKGWRDYANLGDDGAHTPGPNPAVMKWLVEERGVIGFGTETIGTDAGQAGHFEPPYPAHHFLHGAGRYGLQCLCNLDQLPATGAIIVASPLKIQNGSGSPLRVIALVSSI</sequence>
<evidence type="ECO:0000313" key="3">
    <source>
        <dbReference type="Proteomes" id="UP000324853"/>
    </source>
</evidence>